<dbReference type="NCBIfam" id="NF006114">
    <property type="entry name" value="PRK08263.1"/>
    <property type="match status" value="1"/>
</dbReference>
<dbReference type="InterPro" id="IPR051911">
    <property type="entry name" value="SDR_oxidoreductase"/>
</dbReference>
<dbReference type="PANTHER" id="PTHR43976:SF16">
    <property type="entry name" value="SHORT-CHAIN DEHYDROGENASE_REDUCTASE FAMILY PROTEIN"/>
    <property type="match status" value="1"/>
</dbReference>
<comment type="similarity">
    <text evidence="1 3">Belongs to the short-chain dehydrogenases/reductases (SDR) family.</text>
</comment>
<dbReference type="NCBIfam" id="NF004824">
    <property type="entry name" value="PRK06180.1"/>
    <property type="match status" value="1"/>
</dbReference>
<dbReference type="CDD" id="cd05374">
    <property type="entry name" value="17beta-HSD-like_SDR_c"/>
    <property type="match status" value="1"/>
</dbReference>
<comment type="caution">
    <text evidence="4">The sequence shown here is derived from an EMBL/GenBank/DDBJ whole genome shotgun (WGS) entry which is preliminary data.</text>
</comment>
<dbReference type="Proteomes" id="UP000670947">
    <property type="component" value="Unassembled WGS sequence"/>
</dbReference>
<dbReference type="PRINTS" id="PR00081">
    <property type="entry name" value="GDHRDH"/>
</dbReference>
<dbReference type="SUPFAM" id="SSF51735">
    <property type="entry name" value="NAD(P)-binding Rossmann-fold domains"/>
    <property type="match status" value="1"/>
</dbReference>
<evidence type="ECO:0000313" key="4">
    <source>
        <dbReference type="EMBL" id="MBO7743044.1"/>
    </source>
</evidence>
<reference evidence="4 5" key="1">
    <citation type="submission" date="2021-03" db="EMBL/GenBank/DDBJ databases">
        <title>Paenibacillus artemisicola MWE-103 whole genome sequence.</title>
        <authorList>
            <person name="Ham Y.J."/>
        </authorList>
    </citation>
    <scope>NUCLEOTIDE SEQUENCE [LARGE SCALE GENOMIC DNA]</scope>
    <source>
        <strain evidence="4 5">MWE-103</strain>
    </source>
</reference>
<dbReference type="PRINTS" id="PR00080">
    <property type="entry name" value="SDRFAMILY"/>
</dbReference>
<accession>A0ABS3W414</accession>
<evidence type="ECO:0000313" key="5">
    <source>
        <dbReference type="Proteomes" id="UP000670947"/>
    </source>
</evidence>
<evidence type="ECO:0000256" key="2">
    <source>
        <dbReference type="ARBA" id="ARBA00023002"/>
    </source>
</evidence>
<dbReference type="Gene3D" id="3.40.50.720">
    <property type="entry name" value="NAD(P)-binding Rossmann-like Domain"/>
    <property type="match status" value="1"/>
</dbReference>
<sequence>MNTNLVWFITGCSTGFGRALAEAAIQAGHKVIVTARKLDAVTDLVGADTDNAMALELDVTKPEQIARAVQAAADKFGRIDVLVNNAGVGYFSSIEEAAEDETRKLFDVNFWGLMHTTNAVLPYMRGQRSGHIINISSIGGLASFPGVGYYNATKYAVEGISESLAKEVAPFGIRVTLIEPGNFRTDWSGRSAAKTASAIKEYEALIAPFVSGANHGSEPGDPKKAAQAILRVAESEAAPLRLLLGAEAYHTVKGKYTALLQTMEEWKDVTMDADYQA</sequence>
<dbReference type="RefSeq" id="WP_208845989.1">
    <property type="nucleotide sequence ID" value="NZ_JAGGDJ010000001.1"/>
</dbReference>
<dbReference type="InterPro" id="IPR002347">
    <property type="entry name" value="SDR_fam"/>
</dbReference>
<dbReference type="PROSITE" id="PS00061">
    <property type="entry name" value="ADH_SHORT"/>
    <property type="match status" value="1"/>
</dbReference>
<name>A0ABS3W414_9BACL</name>
<keyword evidence="2" id="KW-0560">Oxidoreductase</keyword>
<protein>
    <submittedName>
        <fullName evidence="4">Oxidoreductase</fullName>
    </submittedName>
</protein>
<keyword evidence="5" id="KW-1185">Reference proteome</keyword>
<evidence type="ECO:0000256" key="3">
    <source>
        <dbReference type="RuleBase" id="RU000363"/>
    </source>
</evidence>
<dbReference type="InterPro" id="IPR020904">
    <property type="entry name" value="Sc_DH/Rdtase_CS"/>
</dbReference>
<dbReference type="InterPro" id="IPR036291">
    <property type="entry name" value="NAD(P)-bd_dom_sf"/>
</dbReference>
<proteinExistence type="inferred from homology"/>
<gene>
    <name evidence="4" type="ORF">I8J29_02465</name>
</gene>
<organism evidence="4 5">
    <name type="scientific">Paenibacillus artemisiicola</name>
    <dbReference type="NCBI Taxonomy" id="1172618"/>
    <lineage>
        <taxon>Bacteria</taxon>
        <taxon>Bacillati</taxon>
        <taxon>Bacillota</taxon>
        <taxon>Bacilli</taxon>
        <taxon>Bacillales</taxon>
        <taxon>Paenibacillaceae</taxon>
        <taxon>Paenibacillus</taxon>
    </lineage>
</organism>
<dbReference type="Pfam" id="PF00106">
    <property type="entry name" value="adh_short"/>
    <property type="match status" value="1"/>
</dbReference>
<evidence type="ECO:0000256" key="1">
    <source>
        <dbReference type="ARBA" id="ARBA00006484"/>
    </source>
</evidence>
<dbReference type="PANTHER" id="PTHR43976">
    <property type="entry name" value="SHORT CHAIN DEHYDROGENASE"/>
    <property type="match status" value="1"/>
</dbReference>
<dbReference type="EMBL" id="JAGGDJ010000001">
    <property type="protein sequence ID" value="MBO7743044.1"/>
    <property type="molecule type" value="Genomic_DNA"/>
</dbReference>